<evidence type="ECO:0000313" key="4">
    <source>
        <dbReference type="Proteomes" id="UP000199398"/>
    </source>
</evidence>
<keyword evidence="5" id="KW-1185">Reference proteome</keyword>
<dbReference type="InterPro" id="IPR022742">
    <property type="entry name" value="Hydrolase_4"/>
</dbReference>
<evidence type="ECO:0000313" key="5">
    <source>
        <dbReference type="Proteomes" id="UP000270697"/>
    </source>
</evidence>
<dbReference type="AlphaFoldDB" id="A0A1I5D881"/>
<organism evidence="3 4">
    <name type="scientific">Saccharopolyspora antimicrobica</name>
    <dbReference type="NCBI Taxonomy" id="455193"/>
    <lineage>
        <taxon>Bacteria</taxon>
        <taxon>Bacillati</taxon>
        <taxon>Actinomycetota</taxon>
        <taxon>Actinomycetes</taxon>
        <taxon>Pseudonocardiales</taxon>
        <taxon>Pseudonocardiaceae</taxon>
        <taxon>Saccharopolyspora</taxon>
    </lineage>
</organism>
<dbReference type="EMBL" id="RBXX01000002">
    <property type="protein sequence ID" value="RKT85210.1"/>
    <property type="molecule type" value="Genomic_DNA"/>
</dbReference>
<dbReference type="STRING" id="455193.SAMN05421805_10843"/>
<reference evidence="2 5" key="2">
    <citation type="submission" date="2018-10" db="EMBL/GenBank/DDBJ databases">
        <title>Sequencing the genomes of 1000 actinobacteria strains.</title>
        <authorList>
            <person name="Klenk H.-P."/>
        </authorList>
    </citation>
    <scope>NUCLEOTIDE SEQUENCE [LARGE SCALE GENOMIC DNA]</scope>
    <source>
        <strain evidence="2 5">DSM 45119</strain>
    </source>
</reference>
<name>A0A1I5D881_9PSEU</name>
<proteinExistence type="predicted"/>
<dbReference type="SUPFAM" id="SSF53474">
    <property type="entry name" value="alpha/beta-Hydrolases"/>
    <property type="match status" value="1"/>
</dbReference>
<dbReference type="EMBL" id="FOUP01000008">
    <property type="protein sequence ID" value="SFN95337.1"/>
    <property type="molecule type" value="Genomic_DNA"/>
</dbReference>
<dbReference type="Proteomes" id="UP000270697">
    <property type="component" value="Unassembled WGS sequence"/>
</dbReference>
<dbReference type="Proteomes" id="UP000199398">
    <property type="component" value="Unassembled WGS sequence"/>
</dbReference>
<evidence type="ECO:0000313" key="2">
    <source>
        <dbReference type="EMBL" id="RKT85210.1"/>
    </source>
</evidence>
<dbReference type="Gene3D" id="3.40.50.1820">
    <property type="entry name" value="alpha/beta hydrolase"/>
    <property type="match status" value="1"/>
</dbReference>
<evidence type="ECO:0000259" key="1">
    <source>
        <dbReference type="Pfam" id="PF12146"/>
    </source>
</evidence>
<dbReference type="GO" id="GO:0016787">
    <property type="term" value="F:hydrolase activity"/>
    <property type="evidence" value="ECO:0007669"/>
    <property type="project" value="UniProtKB-KW"/>
</dbReference>
<protein>
    <submittedName>
        <fullName evidence="2">Alpha-beta hydrolase superfamily lysophospholipase</fullName>
    </submittedName>
    <submittedName>
        <fullName evidence="3">Lysophospholipase, alpha-beta hydrolase superfamily</fullName>
    </submittedName>
</protein>
<reference evidence="3 4" key="1">
    <citation type="submission" date="2016-10" db="EMBL/GenBank/DDBJ databases">
        <authorList>
            <person name="de Groot N.N."/>
        </authorList>
    </citation>
    <scope>NUCLEOTIDE SEQUENCE [LARGE SCALE GENOMIC DNA]</scope>
    <source>
        <strain evidence="3 4">CPCC 201259</strain>
    </source>
</reference>
<dbReference type="Pfam" id="PF12146">
    <property type="entry name" value="Hydrolase_4"/>
    <property type="match status" value="1"/>
</dbReference>
<dbReference type="OrthoDB" id="1376138at2"/>
<keyword evidence="3" id="KW-0378">Hydrolase</keyword>
<feature type="domain" description="Serine aminopeptidase S33" evidence="1">
    <location>
        <begin position="66"/>
        <end position="295"/>
    </location>
</feature>
<dbReference type="PANTHER" id="PTHR46438">
    <property type="entry name" value="ALPHA/BETA-HYDROLASES SUPERFAMILY PROTEIN"/>
    <property type="match status" value="1"/>
</dbReference>
<gene>
    <name evidence="2" type="ORF">ATL45_3547</name>
    <name evidence="3" type="ORF">SAMN05421805_10843</name>
</gene>
<dbReference type="PANTHER" id="PTHR46438:SF11">
    <property type="entry name" value="LIPASE-RELATED"/>
    <property type="match status" value="1"/>
</dbReference>
<sequence length="313" mass="34017">MVVPNASCGGLSEIRRLALVKRDYLGFFPPALRPEPLPRTESSWWRWRDLEIHVQRVGEPTAARHAILLHGAGGHAGAMWPFAALLAVRGFQVAVPDLPGYGRTRVPKRRRIRYPDWQEMAADFLRSEATSSAPLLMGASVGGMLAYDAATRTGSAETVLATCLLDPRSAAARERIARTPALGRLAGPLLNLARPADSLSVPLRWFANMRGMSSCRELVDLVIADEMGGGNSMPLGFLRSYLRSAPAVEPEQAHAIKVVLAHPAADTWTPVELSRSFFDRLAGPKELVMLPEAGHYPIEAAGVERLVDVAMSC</sequence>
<dbReference type="InterPro" id="IPR029058">
    <property type="entry name" value="AB_hydrolase_fold"/>
</dbReference>
<evidence type="ECO:0000313" key="3">
    <source>
        <dbReference type="EMBL" id="SFN95337.1"/>
    </source>
</evidence>
<accession>A0A1I5D881</accession>